<dbReference type="CDD" id="cd21792">
    <property type="entry name" value="Rad21_Rec8_M_NXP1-like"/>
    <property type="match status" value="1"/>
</dbReference>
<dbReference type="InterPro" id="IPR049589">
    <property type="entry name" value="NXP1_M-like"/>
</dbReference>
<name>A0AAN9Z2M9_9ORTH</name>
<protein>
    <submittedName>
        <fullName evidence="1">Uncharacterized protein</fullName>
    </submittedName>
</protein>
<evidence type="ECO:0000313" key="2">
    <source>
        <dbReference type="Proteomes" id="UP001378592"/>
    </source>
</evidence>
<sequence>MRSCDMLESLQTGGGITTIRIPILGFDTVLDDPCYTSSLNFPVSVETLELPVDTVFSENEDIQTIQIDESLSAANLDSAIQPMIIASTDSQGNCFVTLQDEQTFNSSTWTAQNEIAGSEETLTPGILTSLAATQRPAVSSPPAIGTTVPIKTPAVRSKTTTATTRTIINPSAIGIAAASATTPTMTIPTSTTTVTIPVTIPATLTAASTITTATTTPPTIRKIPMTYRAKTDILPLVNATEVPNVTKIVNNRNSVGIRSFMRCGRSRMIADHLTSIPVSEFKSQLNDTSDIIGKLDVAPPTKRLMNLLQWKGIGKLFASPGHKFMSEKLMRLFTRHLRTKLLPSEETFSDMELLPVGYKPEVDPTKIKRITRRRRYPEAEEYQRRMFQEQMQQTLETLVANGQTHIQTVYLDGSDAFKDPMPETLQVLIESNENDSFVQNDPSKVVGVFGNETTNDSSIIVIHNSQDTDQASAFSQQNIEVLLAAAGESGLSSDGFHQVFICNTENDSESVLPCASSIIIVPNDPLSDTITETVVSS</sequence>
<reference evidence="1 2" key="1">
    <citation type="submission" date="2024-03" db="EMBL/GenBank/DDBJ databases">
        <title>The genome assembly and annotation of the cricket Gryllus longicercus Weissman &amp; Gray.</title>
        <authorList>
            <person name="Szrajer S."/>
            <person name="Gray D."/>
            <person name="Ylla G."/>
        </authorList>
    </citation>
    <scope>NUCLEOTIDE SEQUENCE [LARGE SCALE GENOMIC DNA]</scope>
    <source>
        <strain evidence="1">DAG 2021-001</strain>
        <tissue evidence="1">Whole body minus gut</tissue>
    </source>
</reference>
<dbReference type="EMBL" id="JAZDUA010000353">
    <property type="protein sequence ID" value="KAK7793986.1"/>
    <property type="molecule type" value="Genomic_DNA"/>
</dbReference>
<accession>A0AAN9Z2M9</accession>
<organism evidence="1 2">
    <name type="scientific">Gryllus longicercus</name>
    <dbReference type="NCBI Taxonomy" id="2509291"/>
    <lineage>
        <taxon>Eukaryota</taxon>
        <taxon>Metazoa</taxon>
        <taxon>Ecdysozoa</taxon>
        <taxon>Arthropoda</taxon>
        <taxon>Hexapoda</taxon>
        <taxon>Insecta</taxon>
        <taxon>Pterygota</taxon>
        <taxon>Neoptera</taxon>
        <taxon>Polyneoptera</taxon>
        <taxon>Orthoptera</taxon>
        <taxon>Ensifera</taxon>
        <taxon>Gryllidea</taxon>
        <taxon>Grylloidea</taxon>
        <taxon>Gryllidae</taxon>
        <taxon>Gryllinae</taxon>
        <taxon>Gryllus</taxon>
    </lineage>
</organism>
<gene>
    <name evidence="1" type="ORF">R5R35_003952</name>
</gene>
<evidence type="ECO:0000313" key="1">
    <source>
        <dbReference type="EMBL" id="KAK7793986.1"/>
    </source>
</evidence>
<keyword evidence="2" id="KW-1185">Reference proteome</keyword>
<dbReference type="AlphaFoldDB" id="A0AAN9Z2M9"/>
<proteinExistence type="predicted"/>
<comment type="caution">
    <text evidence="1">The sequence shown here is derived from an EMBL/GenBank/DDBJ whole genome shotgun (WGS) entry which is preliminary data.</text>
</comment>
<dbReference type="Proteomes" id="UP001378592">
    <property type="component" value="Unassembled WGS sequence"/>
</dbReference>